<feature type="transmembrane region" description="Helical" evidence="8">
    <location>
        <begin position="71"/>
        <end position="89"/>
    </location>
</feature>
<evidence type="ECO:0000256" key="1">
    <source>
        <dbReference type="ARBA" id="ARBA00004651"/>
    </source>
</evidence>
<evidence type="ECO:0000256" key="6">
    <source>
        <dbReference type="ARBA" id="ARBA00023136"/>
    </source>
</evidence>
<feature type="transmembrane region" description="Helical" evidence="8">
    <location>
        <begin position="370"/>
        <end position="392"/>
    </location>
</feature>
<keyword evidence="2" id="KW-0813">Transport</keyword>
<proteinExistence type="predicted"/>
<dbReference type="Pfam" id="PF05977">
    <property type="entry name" value="MFS_3"/>
    <property type="match status" value="1"/>
</dbReference>
<protein>
    <submittedName>
        <fullName evidence="9">MFS transporter</fullName>
    </submittedName>
</protein>
<dbReference type="InterPro" id="IPR036259">
    <property type="entry name" value="MFS_trans_sf"/>
</dbReference>
<dbReference type="SUPFAM" id="SSF103473">
    <property type="entry name" value="MFS general substrate transporter"/>
    <property type="match status" value="1"/>
</dbReference>
<dbReference type="RefSeq" id="WP_369271385.1">
    <property type="nucleotide sequence ID" value="NZ_CP163432.1"/>
</dbReference>
<feature type="compositionally biased region" description="Polar residues" evidence="7">
    <location>
        <begin position="454"/>
        <end position="464"/>
    </location>
</feature>
<name>A0AB39N0A0_9ACTN</name>
<keyword evidence="3" id="KW-1003">Cell membrane</keyword>
<feature type="transmembrane region" description="Helical" evidence="8">
    <location>
        <begin position="101"/>
        <end position="122"/>
    </location>
</feature>
<dbReference type="EMBL" id="CP163432">
    <property type="protein sequence ID" value="XDQ11127.1"/>
    <property type="molecule type" value="Genomic_DNA"/>
</dbReference>
<dbReference type="PANTHER" id="PTHR23513">
    <property type="entry name" value="INTEGRAL MEMBRANE EFFLUX PROTEIN-RELATED"/>
    <property type="match status" value="1"/>
</dbReference>
<keyword evidence="4 8" id="KW-0812">Transmembrane</keyword>
<keyword evidence="5 8" id="KW-1133">Transmembrane helix</keyword>
<evidence type="ECO:0000256" key="4">
    <source>
        <dbReference type="ARBA" id="ARBA00022692"/>
    </source>
</evidence>
<evidence type="ECO:0000256" key="8">
    <source>
        <dbReference type="SAM" id="Phobius"/>
    </source>
</evidence>
<feature type="region of interest" description="Disordered" evidence="7">
    <location>
        <begin position="422"/>
        <end position="464"/>
    </location>
</feature>
<dbReference type="Gene3D" id="1.20.1250.20">
    <property type="entry name" value="MFS general substrate transporter like domains"/>
    <property type="match status" value="1"/>
</dbReference>
<feature type="compositionally biased region" description="Basic residues" evidence="7">
    <location>
        <begin position="8"/>
        <end position="20"/>
    </location>
</feature>
<feature type="compositionally biased region" description="Basic and acidic residues" evidence="7">
    <location>
        <begin position="431"/>
        <end position="444"/>
    </location>
</feature>
<gene>
    <name evidence="9" type="ORF">AB5J55_16355</name>
</gene>
<feature type="transmembrane region" description="Helical" evidence="8">
    <location>
        <begin position="245"/>
        <end position="266"/>
    </location>
</feature>
<evidence type="ECO:0000256" key="7">
    <source>
        <dbReference type="SAM" id="MobiDB-lite"/>
    </source>
</evidence>
<evidence type="ECO:0000313" key="9">
    <source>
        <dbReference type="EMBL" id="XDQ11127.1"/>
    </source>
</evidence>
<feature type="transmembrane region" description="Helical" evidence="8">
    <location>
        <begin position="331"/>
        <end position="349"/>
    </location>
</feature>
<dbReference type="InterPro" id="IPR010290">
    <property type="entry name" value="TM_effector"/>
</dbReference>
<dbReference type="PANTHER" id="PTHR23513:SF11">
    <property type="entry name" value="STAPHYLOFERRIN A TRANSPORTER"/>
    <property type="match status" value="1"/>
</dbReference>
<feature type="region of interest" description="Disordered" evidence="7">
    <location>
        <begin position="1"/>
        <end position="20"/>
    </location>
</feature>
<dbReference type="CDD" id="cd06173">
    <property type="entry name" value="MFS_MefA_like"/>
    <property type="match status" value="1"/>
</dbReference>
<accession>A0AB39N0A0</accession>
<organism evidence="9">
    <name type="scientific">Streptomyces sp. R11</name>
    <dbReference type="NCBI Taxonomy" id="3238625"/>
    <lineage>
        <taxon>Bacteria</taxon>
        <taxon>Bacillati</taxon>
        <taxon>Actinomycetota</taxon>
        <taxon>Actinomycetes</taxon>
        <taxon>Kitasatosporales</taxon>
        <taxon>Streptomycetaceae</taxon>
        <taxon>Streptomyces</taxon>
    </lineage>
</organism>
<keyword evidence="6 8" id="KW-0472">Membrane</keyword>
<comment type="subcellular location">
    <subcellularLocation>
        <location evidence="1">Cell membrane</location>
        <topology evidence="1">Multi-pass membrane protein</topology>
    </subcellularLocation>
</comment>
<feature type="transmembrane region" description="Helical" evidence="8">
    <location>
        <begin position="398"/>
        <end position="417"/>
    </location>
</feature>
<feature type="transmembrane region" description="Helical" evidence="8">
    <location>
        <begin position="278"/>
        <end position="301"/>
    </location>
</feature>
<feature type="transmembrane region" description="Helical" evidence="8">
    <location>
        <begin position="308"/>
        <end position="325"/>
    </location>
</feature>
<reference evidence="9" key="1">
    <citation type="submission" date="2024-07" db="EMBL/GenBank/DDBJ databases">
        <authorList>
            <person name="Yu S.T."/>
        </authorList>
    </citation>
    <scope>NUCLEOTIDE SEQUENCE</scope>
    <source>
        <strain evidence="9">R11</strain>
    </source>
</reference>
<dbReference type="AlphaFoldDB" id="A0AB39N0A0"/>
<evidence type="ECO:0000256" key="2">
    <source>
        <dbReference type="ARBA" id="ARBA00022448"/>
    </source>
</evidence>
<evidence type="ECO:0000256" key="5">
    <source>
        <dbReference type="ARBA" id="ARBA00022989"/>
    </source>
</evidence>
<dbReference type="GO" id="GO:0005886">
    <property type="term" value="C:plasma membrane"/>
    <property type="evidence" value="ECO:0007669"/>
    <property type="project" value="UniProtKB-SubCell"/>
</dbReference>
<evidence type="ECO:0000256" key="3">
    <source>
        <dbReference type="ARBA" id="ARBA00022475"/>
    </source>
</evidence>
<sequence>MTPAGTPRKSRTPSKRRRPPRRLLATSLRSLTVRNFRLFAGGQIASATGTWMMVVAQDWLVLELTGDSGTALATVTALQFTPMLLLTLYGGRIADRYDKRALLTGANVVSGVLALLLGLLVTGGAAELWHVYVFALALGVANAVEVPARLSFIAELVGPDLVPNASALSGAYFNIARVLGPSLAGLLIEAAGTGTVMLLNAASYAATVAGLRAMRPGELHRPHRPAAGPARVTEGLAHLRSRPDLVATLALLAAVSLFGLNLQLTLPLMARTVFHTDAAAFGLLTAALAAGSLLAAFTGTLRRGRPRARLVIGWACAFGALAAATGWAPNLATALVLLVPTGFASLYFAQAANHRVQLGSDPAYRGRVMALYTLILQGSAPLGALFVGAVTAHLGTRSALWAGGLISLTAALVAAVADRSDARAAATTPADRPREHPHPTDRATDPATVDEPTSEPTPGTGSRP</sequence>